<reference evidence="1" key="1">
    <citation type="submission" date="1999-12" db="EMBL/GenBank/DDBJ databases">
        <title>Detection and identification of additional gene products induced by the interaction between Phytophthora capsici and its host, Capsicum annuum.</title>
        <authorList>
            <person name="Munoz C."/>
            <person name="Martinez P."/>
            <person name="Bailey A.M."/>
        </authorList>
    </citation>
    <scope>NUCLEOTIDE SEQUENCE</scope>
    <source>
        <strain evidence="1">P1314-T1</strain>
    </source>
</reference>
<evidence type="ECO:0000313" key="1">
    <source>
        <dbReference type="EMBL" id="AAF18479.1"/>
    </source>
</evidence>
<protein>
    <submittedName>
        <fullName evidence="1">Transcriptional regulation factor PC13</fullName>
    </submittedName>
</protein>
<feature type="non-terminal residue" evidence="1">
    <location>
        <position position="1"/>
    </location>
</feature>
<feature type="non-terminal residue" evidence="1">
    <location>
        <position position="81"/>
    </location>
</feature>
<name>Q9SDQ0_PHYCP</name>
<proteinExistence type="evidence at transcript level"/>
<organism evidence="1">
    <name type="scientific">Phytophthora capsici</name>
    <dbReference type="NCBI Taxonomy" id="4784"/>
    <lineage>
        <taxon>Eukaryota</taxon>
        <taxon>Sar</taxon>
        <taxon>Stramenopiles</taxon>
        <taxon>Oomycota</taxon>
        <taxon>Peronosporomycetes</taxon>
        <taxon>Peronosporales</taxon>
        <taxon>Peronosporaceae</taxon>
        <taxon>Phytophthora</taxon>
    </lineage>
</organism>
<dbReference type="AlphaFoldDB" id="Q9SDQ0"/>
<dbReference type="EMBL" id="AF212105">
    <property type="protein sequence ID" value="AAF18479.1"/>
    <property type="molecule type" value="mRNA"/>
</dbReference>
<sequence length="81" mass="9827">DLIHEQLECTIESYKNIIHRTFAYEKKKMNSDNRCMLNYPFRSLNLEEETEEDNRLKLLNLSTTNRAPLSRPYDLFFHMDQ</sequence>
<accession>Q9SDQ0</accession>